<comment type="caution">
    <text evidence="2">The sequence shown here is derived from an EMBL/GenBank/DDBJ whole genome shotgun (WGS) entry which is preliminary data.</text>
</comment>
<dbReference type="Proteomes" id="UP000499080">
    <property type="component" value="Unassembled WGS sequence"/>
</dbReference>
<name>A0A4Y2RR63_ARAVE</name>
<proteinExistence type="predicted"/>
<organism evidence="2 3">
    <name type="scientific">Araneus ventricosus</name>
    <name type="common">Orbweaver spider</name>
    <name type="synonym">Epeira ventricosa</name>
    <dbReference type="NCBI Taxonomy" id="182803"/>
    <lineage>
        <taxon>Eukaryota</taxon>
        <taxon>Metazoa</taxon>
        <taxon>Ecdysozoa</taxon>
        <taxon>Arthropoda</taxon>
        <taxon>Chelicerata</taxon>
        <taxon>Arachnida</taxon>
        <taxon>Araneae</taxon>
        <taxon>Araneomorphae</taxon>
        <taxon>Entelegynae</taxon>
        <taxon>Araneoidea</taxon>
        <taxon>Araneidae</taxon>
        <taxon>Araneus</taxon>
    </lineage>
</organism>
<keyword evidence="3" id="KW-1185">Reference proteome</keyword>
<sequence>MSGINVDEYLKADDVHMVLSGVTEENILSAITNEMENDVEGDGDDTDPSQSLLTSQEALQSDQSLRYFFFQAFPPQMMFIFVY</sequence>
<dbReference type="AlphaFoldDB" id="A0A4Y2RR63"/>
<evidence type="ECO:0000313" key="2">
    <source>
        <dbReference type="EMBL" id="GBN78173.1"/>
    </source>
</evidence>
<accession>A0A4Y2RR63</accession>
<feature type="compositionally biased region" description="Acidic residues" evidence="1">
    <location>
        <begin position="35"/>
        <end position="47"/>
    </location>
</feature>
<dbReference type="EMBL" id="BGPR01018072">
    <property type="protein sequence ID" value="GBN78173.1"/>
    <property type="molecule type" value="Genomic_DNA"/>
</dbReference>
<evidence type="ECO:0000256" key="1">
    <source>
        <dbReference type="SAM" id="MobiDB-lite"/>
    </source>
</evidence>
<gene>
    <name evidence="2" type="ORF">AVEN_153984_1</name>
</gene>
<reference evidence="2 3" key="1">
    <citation type="journal article" date="2019" name="Sci. Rep.">
        <title>Orb-weaving spider Araneus ventricosus genome elucidates the spidroin gene catalogue.</title>
        <authorList>
            <person name="Kono N."/>
            <person name="Nakamura H."/>
            <person name="Ohtoshi R."/>
            <person name="Moran D.A.P."/>
            <person name="Shinohara A."/>
            <person name="Yoshida Y."/>
            <person name="Fujiwara M."/>
            <person name="Mori M."/>
            <person name="Tomita M."/>
            <person name="Arakawa K."/>
        </authorList>
    </citation>
    <scope>NUCLEOTIDE SEQUENCE [LARGE SCALE GENOMIC DNA]</scope>
</reference>
<protein>
    <submittedName>
        <fullName evidence="2">Uncharacterized protein</fullName>
    </submittedName>
</protein>
<feature type="region of interest" description="Disordered" evidence="1">
    <location>
        <begin position="35"/>
        <end position="55"/>
    </location>
</feature>
<evidence type="ECO:0000313" key="3">
    <source>
        <dbReference type="Proteomes" id="UP000499080"/>
    </source>
</evidence>